<accession>A0ACC0D6K8</accession>
<keyword evidence="2" id="KW-1185">Reference proteome</keyword>
<organism evidence="1 2">
    <name type="scientific">Hypoxylon rubiginosum</name>
    <dbReference type="NCBI Taxonomy" id="110542"/>
    <lineage>
        <taxon>Eukaryota</taxon>
        <taxon>Fungi</taxon>
        <taxon>Dikarya</taxon>
        <taxon>Ascomycota</taxon>
        <taxon>Pezizomycotina</taxon>
        <taxon>Sordariomycetes</taxon>
        <taxon>Xylariomycetidae</taxon>
        <taxon>Xylariales</taxon>
        <taxon>Hypoxylaceae</taxon>
        <taxon>Hypoxylon</taxon>
    </lineage>
</organism>
<proteinExistence type="predicted"/>
<protein>
    <submittedName>
        <fullName evidence="1">Uncharacterized protein</fullName>
    </submittedName>
</protein>
<reference evidence="1 2" key="1">
    <citation type="journal article" date="2022" name="New Phytol.">
        <title>Ecological generalism drives hyperdiversity of secondary metabolite gene clusters in xylarialean endophytes.</title>
        <authorList>
            <person name="Franco M.E.E."/>
            <person name="Wisecaver J.H."/>
            <person name="Arnold A.E."/>
            <person name="Ju Y.M."/>
            <person name="Slot J.C."/>
            <person name="Ahrendt S."/>
            <person name="Moore L.P."/>
            <person name="Eastman K.E."/>
            <person name="Scott K."/>
            <person name="Konkel Z."/>
            <person name="Mondo S.J."/>
            <person name="Kuo A."/>
            <person name="Hayes R.D."/>
            <person name="Haridas S."/>
            <person name="Andreopoulos B."/>
            <person name="Riley R."/>
            <person name="LaButti K."/>
            <person name="Pangilinan J."/>
            <person name="Lipzen A."/>
            <person name="Amirebrahimi M."/>
            <person name="Yan J."/>
            <person name="Adam C."/>
            <person name="Keymanesh K."/>
            <person name="Ng V."/>
            <person name="Louie K."/>
            <person name="Northen T."/>
            <person name="Drula E."/>
            <person name="Henrissat B."/>
            <person name="Hsieh H.M."/>
            <person name="Youens-Clark K."/>
            <person name="Lutzoni F."/>
            <person name="Miadlikowska J."/>
            <person name="Eastwood D.C."/>
            <person name="Hamelin R.C."/>
            <person name="Grigoriev I.V."/>
            <person name="U'Ren J.M."/>
        </authorList>
    </citation>
    <scope>NUCLEOTIDE SEQUENCE [LARGE SCALE GENOMIC DNA]</scope>
    <source>
        <strain evidence="1 2">ER1909</strain>
    </source>
</reference>
<gene>
    <name evidence="1" type="ORF">F4821DRAFT_91811</name>
</gene>
<dbReference type="EMBL" id="MU394302">
    <property type="protein sequence ID" value="KAI6088229.1"/>
    <property type="molecule type" value="Genomic_DNA"/>
</dbReference>
<evidence type="ECO:0000313" key="1">
    <source>
        <dbReference type="EMBL" id="KAI6088229.1"/>
    </source>
</evidence>
<dbReference type="Proteomes" id="UP001497680">
    <property type="component" value="Unassembled WGS sequence"/>
</dbReference>
<evidence type="ECO:0000313" key="2">
    <source>
        <dbReference type="Proteomes" id="UP001497680"/>
    </source>
</evidence>
<sequence>MSHLPPSQAAIFSPSVARAAASAAKDWSYVDGWLRSKCAAHPSINRGRVPTFERNPETLKVLLALAAANEAADEEREQLFRVEEAALAEVRAAEQEREARRQQKEEAGAVVPDGDLLATSLLTALESNLNKEGTAALSAMSSMSVSLNITDPSPSSLSAAFVSLQARAIELEDALERVNLLQRYVDREAARLDSFLEELRHGEAYRLAPDLAKQNLELQRRVKSMATKLPELRGQVVALEKATGLPSLTVEDVRADEEAYLELLAAKKDLDAQVRAFAGLPPDIEAARAELEALRAELREATEQRDMNFEKLVERESPVKSRRRP</sequence>
<name>A0ACC0D6K8_9PEZI</name>
<comment type="caution">
    <text evidence="1">The sequence shown here is derived from an EMBL/GenBank/DDBJ whole genome shotgun (WGS) entry which is preliminary data.</text>
</comment>